<dbReference type="EMBL" id="ACYH01000029">
    <property type="protein sequence ID" value="EEV20624.1"/>
    <property type="molecule type" value="Genomic_DNA"/>
</dbReference>
<name>C8PPP1_9SPIR</name>
<evidence type="ECO:0000313" key="1">
    <source>
        <dbReference type="EMBL" id="EEV20624.1"/>
    </source>
</evidence>
<proteinExistence type="predicted"/>
<comment type="caution">
    <text evidence="1">The sequence shown here is derived from an EMBL/GenBank/DDBJ whole genome shotgun (WGS) entry which is preliminary data.</text>
</comment>
<gene>
    <name evidence="1" type="ORF">TREVI0001_2208</name>
</gene>
<protein>
    <submittedName>
        <fullName evidence="1">Uncharacterized protein</fullName>
    </submittedName>
</protein>
<dbReference type="AlphaFoldDB" id="C8PPP1"/>
<evidence type="ECO:0000313" key="2">
    <source>
        <dbReference type="Proteomes" id="UP000004509"/>
    </source>
</evidence>
<dbReference type="Proteomes" id="UP000004509">
    <property type="component" value="Unassembled WGS sequence"/>
</dbReference>
<sequence>MGVRLSAFFVLLNEESRAVLIDVQSYQEMKNAFIFLKVIRLSETE</sequence>
<organism evidence="1 2">
    <name type="scientific">Treponema vincentii ATCC 35580</name>
    <dbReference type="NCBI Taxonomy" id="596324"/>
    <lineage>
        <taxon>Bacteria</taxon>
        <taxon>Pseudomonadati</taxon>
        <taxon>Spirochaetota</taxon>
        <taxon>Spirochaetia</taxon>
        <taxon>Spirochaetales</taxon>
        <taxon>Treponemataceae</taxon>
        <taxon>Treponema</taxon>
    </lineage>
</organism>
<dbReference type="STRING" id="596324.TREVI0001_2208"/>
<accession>C8PPP1</accession>
<reference evidence="1 2" key="1">
    <citation type="submission" date="2009-07" db="EMBL/GenBank/DDBJ databases">
        <authorList>
            <person name="Madupu R."/>
            <person name="Sebastian Y."/>
            <person name="Durkin A.S."/>
            <person name="Torralba M."/>
            <person name="Methe B."/>
            <person name="Sutton G.G."/>
            <person name="Strausberg R.L."/>
            <person name="Nelson K.E."/>
        </authorList>
    </citation>
    <scope>NUCLEOTIDE SEQUENCE [LARGE SCALE GENOMIC DNA]</scope>
    <source>
        <strain evidence="1 2">ATCC 35580</strain>
    </source>
</reference>